<accession>A0A381PDB5</accession>
<organism evidence="1">
    <name type="scientific">marine metagenome</name>
    <dbReference type="NCBI Taxonomy" id="408172"/>
    <lineage>
        <taxon>unclassified sequences</taxon>
        <taxon>metagenomes</taxon>
        <taxon>ecological metagenomes</taxon>
    </lineage>
</organism>
<dbReference type="AlphaFoldDB" id="A0A381PDB5"/>
<evidence type="ECO:0000313" key="1">
    <source>
        <dbReference type="EMBL" id="SUZ64991.1"/>
    </source>
</evidence>
<protein>
    <submittedName>
        <fullName evidence="1">Uncharacterized protein</fullName>
    </submittedName>
</protein>
<gene>
    <name evidence="1" type="ORF">METZ01_LOCUS17845</name>
</gene>
<name>A0A381PDB5_9ZZZZ</name>
<proteinExistence type="predicted"/>
<dbReference type="EMBL" id="UINC01000948">
    <property type="protein sequence ID" value="SUZ64991.1"/>
    <property type="molecule type" value="Genomic_DNA"/>
</dbReference>
<sequence length="371" mass="42664">MAVQHFKYQKTLAGFSIDYDPAKAFYIKHRPFIFQVSLGEMDLEDAFWVELGPEYVNFGLGDFLDIAFPRSKRQQSKIRSMLDVKENPDLTDMYDALLEIFAEWRDGKCSLNFFINQGPEIKPADRLDGHLGLMRSPEHQVAETAVFDLVIDQNLDVLDYLTTAGYIKNKQTSIEFMQANILMYFLEKHNYKLSVAPIDDIDRKLSSIASKLQSVNLITASDTEPIFEISEEGRQAIGRTIAETESYIDQYDVFKDVYHDAASGAIEFDTGRGQDLRVQVYEFEELDPVRVIFLLRLYDGSFDEDLATWRESIHSDEFFGEVLSPITNGVRIDEDMIESVIEAGYNFAEVRLDTAAEIESQEELLRRIERK</sequence>
<reference evidence="1" key="1">
    <citation type="submission" date="2018-05" db="EMBL/GenBank/DDBJ databases">
        <authorList>
            <person name="Lanie J.A."/>
            <person name="Ng W.-L."/>
            <person name="Kazmierczak K.M."/>
            <person name="Andrzejewski T.M."/>
            <person name="Davidsen T.M."/>
            <person name="Wayne K.J."/>
            <person name="Tettelin H."/>
            <person name="Glass J.I."/>
            <person name="Rusch D."/>
            <person name="Podicherti R."/>
            <person name="Tsui H.-C.T."/>
            <person name="Winkler M.E."/>
        </authorList>
    </citation>
    <scope>NUCLEOTIDE SEQUENCE</scope>
</reference>